<dbReference type="AlphaFoldDB" id="A0AAE1B6E4"/>
<dbReference type="Proteomes" id="UP001283361">
    <property type="component" value="Unassembled WGS sequence"/>
</dbReference>
<dbReference type="EMBL" id="JAWDGP010000422">
    <property type="protein sequence ID" value="KAK3800709.1"/>
    <property type="molecule type" value="Genomic_DNA"/>
</dbReference>
<comment type="caution">
    <text evidence="1">The sequence shown here is derived from an EMBL/GenBank/DDBJ whole genome shotgun (WGS) entry which is preliminary data.</text>
</comment>
<protein>
    <submittedName>
        <fullName evidence="1">Uncharacterized protein</fullName>
    </submittedName>
</protein>
<reference evidence="1" key="1">
    <citation type="journal article" date="2023" name="G3 (Bethesda)">
        <title>A reference genome for the long-term kleptoplast-retaining sea slug Elysia crispata morphotype clarki.</title>
        <authorList>
            <person name="Eastman K.E."/>
            <person name="Pendleton A.L."/>
            <person name="Shaikh M.A."/>
            <person name="Suttiyut T."/>
            <person name="Ogas R."/>
            <person name="Tomko P."/>
            <person name="Gavelis G."/>
            <person name="Widhalm J.R."/>
            <person name="Wisecaver J.H."/>
        </authorList>
    </citation>
    <scope>NUCLEOTIDE SEQUENCE</scope>
    <source>
        <strain evidence="1">ECLA1</strain>
    </source>
</reference>
<organism evidence="1 2">
    <name type="scientific">Elysia crispata</name>
    <name type="common">lettuce slug</name>
    <dbReference type="NCBI Taxonomy" id="231223"/>
    <lineage>
        <taxon>Eukaryota</taxon>
        <taxon>Metazoa</taxon>
        <taxon>Spiralia</taxon>
        <taxon>Lophotrochozoa</taxon>
        <taxon>Mollusca</taxon>
        <taxon>Gastropoda</taxon>
        <taxon>Heterobranchia</taxon>
        <taxon>Euthyneura</taxon>
        <taxon>Panpulmonata</taxon>
        <taxon>Sacoglossa</taxon>
        <taxon>Placobranchoidea</taxon>
        <taxon>Plakobranchidae</taxon>
        <taxon>Elysia</taxon>
    </lineage>
</organism>
<gene>
    <name evidence="1" type="ORF">RRG08_003115</name>
</gene>
<evidence type="ECO:0000313" key="2">
    <source>
        <dbReference type="Proteomes" id="UP001283361"/>
    </source>
</evidence>
<proteinExistence type="predicted"/>
<keyword evidence="2" id="KW-1185">Reference proteome</keyword>
<evidence type="ECO:0000313" key="1">
    <source>
        <dbReference type="EMBL" id="KAK3800709.1"/>
    </source>
</evidence>
<accession>A0AAE1B6E4</accession>
<name>A0AAE1B6E4_9GAST</name>
<sequence>MLQWPRHRLVTCWSGRLALGLKGDPGSSLLLAPGKSCKLSRQSWNSSLLHAALLHLIETLGGDLTPGETGPRPLYNRDFPVNN</sequence>